<dbReference type="PROSITE" id="PS50928">
    <property type="entry name" value="ABC_TM1"/>
    <property type="match status" value="1"/>
</dbReference>
<feature type="domain" description="ABC transmembrane type-1" evidence="8">
    <location>
        <begin position="148"/>
        <end position="370"/>
    </location>
</feature>
<accession>A0A1E3A5I7</accession>
<evidence type="ECO:0000256" key="6">
    <source>
        <dbReference type="ARBA" id="ARBA00023136"/>
    </source>
</evidence>
<dbReference type="SUPFAM" id="SSF161098">
    <property type="entry name" value="MetI-like"/>
    <property type="match status" value="1"/>
</dbReference>
<comment type="caution">
    <text evidence="9">The sequence shown here is derived from an EMBL/GenBank/DDBJ whole genome shotgun (WGS) entry which is preliminary data.</text>
</comment>
<evidence type="ECO:0000256" key="1">
    <source>
        <dbReference type="ARBA" id="ARBA00004651"/>
    </source>
</evidence>
<comment type="subcellular location">
    <subcellularLocation>
        <location evidence="1 7">Cell membrane</location>
        <topology evidence="1 7">Multi-pass membrane protein</topology>
    </subcellularLocation>
</comment>
<dbReference type="InterPro" id="IPR035906">
    <property type="entry name" value="MetI-like_sf"/>
</dbReference>
<dbReference type="GO" id="GO:0005886">
    <property type="term" value="C:plasma membrane"/>
    <property type="evidence" value="ECO:0007669"/>
    <property type="project" value="UniProtKB-SubCell"/>
</dbReference>
<organism evidence="9 10">
    <name type="scientific">Eisenbergiella tayi</name>
    <dbReference type="NCBI Taxonomy" id="1432052"/>
    <lineage>
        <taxon>Bacteria</taxon>
        <taxon>Bacillati</taxon>
        <taxon>Bacillota</taxon>
        <taxon>Clostridia</taxon>
        <taxon>Lachnospirales</taxon>
        <taxon>Lachnospiraceae</taxon>
        <taxon>Eisenbergiella</taxon>
    </lineage>
</organism>
<gene>
    <name evidence="9" type="primary">yteP_76</name>
    <name evidence="9" type="ORF">BEI61_04304</name>
</gene>
<keyword evidence="4 7" id="KW-0812">Transmembrane</keyword>
<feature type="transmembrane region" description="Helical" evidence="7">
    <location>
        <begin position="89"/>
        <end position="108"/>
    </location>
</feature>
<feature type="transmembrane region" description="Helical" evidence="7">
    <location>
        <begin position="152"/>
        <end position="173"/>
    </location>
</feature>
<proteinExistence type="inferred from homology"/>
<reference evidence="9 10" key="1">
    <citation type="submission" date="2016-07" db="EMBL/GenBank/DDBJ databases">
        <title>Characterization of isolates of Eisenbergiella tayi derived from blood cultures, using whole genome sequencing.</title>
        <authorList>
            <person name="Burdz T."/>
            <person name="Wiebe D."/>
            <person name="Huynh C."/>
            <person name="Bernard K."/>
        </authorList>
    </citation>
    <scope>NUCLEOTIDE SEQUENCE [LARGE SCALE GENOMIC DNA]</scope>
    <source>
        <strain evidence="9 10">NML 110608</strain>
    </source>
</reference>
<dbReference type="CDD" id="cd06261">
    <property type="entry name" value="TM_PBP2"/>
    <property type="match status" value="1"/>
</dbReference>
<feature type="transmembrane region" description="Helical" evidence="7">
    <location>
        <begin position="284"/>
        <end position="304"/>
    </location>
</feature>
<name>A0A1E3A5I7_9FIRM</name>
<evidence type="ECO:0000256" key="7">
    <source>
        <dbReference type="RuleBase" id="RU363032"/>
    </source>
</evidence>
<keyword evidence="2 7" id="KW-0813">Transport</keyword>
<dbReference type="GO" id="GO:0055085">
    <property type="term" value="P:transmembrane transport"/>
    <property type="evidence" value="ECO:0007669"/>
    <property type="project" value="InterPro"/>
</dbReference>
<evidence type="ECO:0000259" key="8">
    <source>
        <dbReference type="PROSITE" id="PS50928"/>
    </source>
</evidence>
<evidence type="ECO:0000256" key="3">
    <source>
        <dbReference type="ARBA" id="ARBA00022475"/>
    </source>
</evidence>
<dbReference type="EMBL" id="MCGH01000003">
    <property type="protein sequence ID" value="ODM03506.1"/>
    <property type="molecule type" value="Genomic_DNA"/>
</dbReference>
<dbReference type="Gene3D" id="1.10.3720.10">
    <property type="entry name" value="MetI-like"/>
    <property type="match status" value="1"/>
</dbReference>
<keyword evidence="5 7" id="KW-1133">Transmembrane helix</keyword>
<dbReference type="Proteomes" id="UP000094067">
    <property type="component" value="Unassembled WGS sequence"/>
</dbReference>
<dbReference type="Pfam" id="PF00528">
    <property type="entry name" value="BPD_transp_1"/>
    <property type="match status" value="1"/>
</dbReference>
<evidence type="ECO:0000313" key="9">
    <source>
        <dbReference type="EMBL" id="ODM03506.1"/>
    </source>
</evidence>
<comment type="similarity">
    <text evidence="7">Belongs to the binding-protein-dependent transport system permease family.</text>
</comment>
<keyword evidence="9" id="KW-0762">Sugar transport</keyword>
<dbReference type="PATRIC" id="fig|1432052.4.peg.4774"/>
<evidence type="ECO:0000313" key="10">
    <source>
        <dbReference type="Proteomes" id="UP000094067"/>
    </source>
</evidence>
<dbReference type="PANTHER" id="PTHR43227:SF11">
    <property type="entry name" value="BLL4140 PROTEIN"/>
    <property type="match status" value="1"/>
</dbReference>
<evidence type="ECO:0000256" key="5">
    <source>
        <dbReference type="ARBA" id="ARBA00022989"/>
    </source>
</evidence>
<evidence type="ECO:0000256" key="4">
    <source>
        <dbReference type="ARBA" id="ARBA00022692"/>
    </source>
</evidence>
<dbReference type="PANTHER" id="PTHR43227">
    <property type="entry name" value="BLL4140 PROTEIN"/>
    <property type="match status" value="1"/>
</dbReference>
<dbReference type="InterPro" id="IPR000515">
    <property type="entry name" value="MetI-like"/>
</dbReference>
<keyword evidence="6 7" id="KW-0472">Membrane</keyword>
<dbReference type="AlphaFoldDB" id="A0A1E3A5I7"/>
<feature type="transmembrane region" description="Helical" evidence="7">
    <location>
        <begin position="349"/>
        <end position="369"/>
    </location>
</feature>
<dbReference type="InterPro" id="IPR050809">
    <property type="entry name" value="UgpAE/MalFG_permease"/>
</dbReference>
<keyword evidence="3" id="KW-1003">Cell membrane</keyword>
<evidence type="ECO:0000256" key="2">
    <source>
        <dbReference type="ARBA" id="ARBA00022448"/>
    </source>
</evidence>
<sequence length="383" mass="43935">MPEETRGWIKIWYIKSDYIQMKALMIRFRYTKCMQYETHLVIYLYINTKRDDGIIMSLEVGELKRKKLQKTRKWSAAALKKNIRKNYELYLFVLPAFLVLILFNYVPIYGLQIAFKEFIPSKGILGSQWVGLKHFIRFVTGYQFGNLMKNTFVLALQVILFTFPIPVIFALFINQLKNGWRKNVIQTVSYMPHFISTVVIAGMLLVFLSPRSGIINTIIGWLGGEKVNFMGIASWFRPLYILSEIWQHTGWESIVFVAALSSVDPTYYEAAKMDGAGRLKRMMYIDLPMLVPTMIIIFILKVGYVTSAGGSAMSPVFEKVFLMQNDLNLSASEVIATYVYKIGLKSQQYSYSAAIGLFNTLISFTLVAVMNRISKKMTGAGLW</sequence>
<protein>
    <submittedName>
        <fullName evidence="9">Putative multiple-sugar transport system permease YteP</fullName>
    </submittedName>
</protein>
<feature type="transmembrane region" description="Helical" evidence="7">
    <location>
        <begin position="194"/>
        <end position="222"/>
    </location>
</feature>